<dbReference type="PANTHER" id="PTHR45749:SF36">
    <property type="entry name" value="ZINC FINGER MYM-TYPE PROTEIN 1-LIKE"/>
    <property type="match status" value="1"/>
</dbReference>
<evidence type="ECO:0000313" key="3">
    <source>
        <dbReference type="Proteomes" id="UP000077755"/>
    </source>
</evidence>
<gene>
    <name evidence="2" type="ORF">DCAR_0934200</name>
</gene>
<dbReference type="EMBL" id="CP093351">
    <property type="protein sequence ID" value="WOH14680.1"/>
    <property type="molecule type" value="Genomic_DNA"/>
</dbReference>
<reference evidence="2" key="2">
    <citation type="submission" date="2022-03" db="EMBL/GenBank/DDBJ databases">
        <title>Draft title - Genomic analysis of global carrot germplasm unveils the trajectory of domestication and the origin of high carotenoid orange carrot.</title>
        <authorList>
            <person name="Iorizzo M."/>
            <person name="Ellison S."/>
            <person name="Senalik D."/>
            <person name="Macko-Podgorni A."/>
            <person name="Grzebelus D."/>
            <person name="Bostan H."/>
            <person name="Rolling W."/>
            <person name="Curaba J."/>
            <person name="Simon P."/>
        </authorList>
    </citation>
    <scope>NUCLEOTIDE SEQUENCE</scope>
    <source>
        <tissue evidence="2">Leaf</tissue>
    </source>
</reference>
<feature type="domain" description="DUF4371" evidence="1">
    <location>
        <begin position="104"/>
        <end position="228"/>
    </location>
</feature>
<dbReference type="InterPro" id="IPR025398">
    <property type="entry name" value="DUF4371"/>
</dbReference>
<organism evidence="2 3">
    <name type="scientific">Daucus carota subsp. sativus</name>
    <name type="common">Carrot</name>
    <dbReference type="NCBI Taxonomy" id="79200"/>
    <lineage>
        <taxon>Eukaryota</taxon>
        <taxon>Viridiplantae</taxon>
        <taxon>Streptophyta</taxon>
        <taxon>Embryophyta</taxon>
        <taxon>Tracheophyta</taxon>
        <taxon>Spermatophyta</taxon>
        <taxon>Magnoliopsida</taxon>
        <taxon>eudicotyledons</taxon>
        <taxon>Gunneridae</taxon>
        <taxon>Pentapetalae</taxon>
        <taxon>asterids</taxon>
        <taxon>campanulids</taxon>
        <taxon>Apiales</taxon>
        <taxon>Apiaceae</taxon>
        <taxon>Apioideae</taxon>
        <taxon>Scandiceae</taxon>
        <taxon>Daucinae</taxon>
        <taxon>Daucus</taxon>
        <taxon>Daucus sect. Daucus</taxon>
    </lineage>
</organism>
<dbReference type="Pfam" id="PF14291">
    <property type="entry name" value="DUF4371"/>
    <property type="match status" value="2"/>
</dbReference>
<reference evidence="2" key="1">
    <citation type="journal article" date="2016" name="Nat. Genet.">
        <title>A high-quality carrot genome assembly provides new insights into carotenoid accumulation and asterid genome evolution.</title>
        <authorList>
            <person name="Iorizzo M."/>
            <person name="Ellison S."/>
            <person name="Senalik D."/>
            <person name="Zeng P."/>
            <person name="Satapoomin P."/>
            <person name="Huang J."/>
            <person name="Bowman M."/>
            <person name="Iovene M."/>
            <person name="Sanseverino W."/>
            <person name="Cavagnaro P."/>
            <person name="Yildiz M."/>
            <person name="Macko-Podgorni A."/>
            <person name="Moranska E."/>
            <person name="Grzebelus E."/>
            <person name="Grzebelus D."/>
            <person name="Ashrafi H."/>
            <person name="Zheng Z."/>
            <person name="Cheng S."/>
            <person name="Spooner D."/>
            <person name="Van Deynze A."/>
            <person name="Simon P."/>
        </authorList>
    </citation>
    <scope>NUCLEOTIDE SEQUENCE</scope>
    <source>
        <tissue evidence="2">Leaf</tissue>
    </source>
</reference>
<dbReference type="AlphaFoldDB" id="A0AAF0XVC9"/>
<accession>A0AAF0XVC9</accession>
<evidence type="ECO:0000259" key="1">
    <source>
        <dbReference type="Pfam" id="PF14291"/>
    </source>
</evidence>
<evidence type="ECO:0000313" key="2">
    <source>
        <dbReference type="EMBL" id="WOH14680.1"/>
    </source>
</evidence>
<keyword evidence="3" id="KW-1185">Reference proteome</keyword>
<protein>
    <recommendedName>
        <fullName evidence="1">DUF4371 domain-containing protein</fullName>
    </recommendedName>
</protein>
<name>A0AAF0XVC9_DAUCS</name>
<feature type="domain" description="DUF4371" evidence="1">
    <location>
        <begin position="21"/>
        <end position="95"/>
    </location>
</feature>
<proteinExistence type="predicted"/>
<dbReference type="Proteomes" id="UP000077755">
    <property type="component" value="Chromosome 9"/>
</dbReference>
<dbReference type="PANTHER" id="PTHR45749">
    <property type="match status" value="1"/>
</dbReference>
<sequence length="250" mass="27939">MCLIDKFLLFISCGARGNNETFVNKSYRNWKKPARLGNHIGRHNSIHSQCQRAREDLMNRKQHVDIAIVNQSIQLKHNYQIQLAAAIDCVKLLLFLTSHCPDIKDVFKNALENNKLTAPSIQKDITNACAVVTANAISLELGDEVFSILVVEARDISNKEQMAVVLRFVDKKSCVVERFVGIVHVTDTSAVPLKAAIESLLATYGLNITRIRGQGYDGASNMRVEFNGLKSLLLAENKSAYFVHCFAHQL</sequence>